<keyword evidence="3" id="KW-1185">Reference proteome</keyword>
<dbReference type="STRING" id="1423812.FD20_GL000005"/>
<protein>
    <recommendedName>
        <fullName evidence="4">DUF3021 domain-containing protein</fullName>
    </recommendedName>
</protein>
<dbReference type="RefSeq" id="WP_057735464.1">
    <property type="nucleotide sequence ID" value="NZ_AZEG01000001.1"/>
</dbReference>
<proteinExistence type="predicted"/>
<dbReference type="AlphaFoldDB" id="A0A0R1Q8X6"/>
<organism evidence="2 3">
    <name type="scientific">Liquorilactobacillus uvarum DSM 19971</name>
    <dbReference type="NCBI Taxonomy" id="1423812"/>
    <lineage>
        <taxon>Bacteria</taxon>
        <taxon>Bacillati</taxon>
        <taxon>Bacillota</taxon>
        <taxon>Bacilli</taxon>
        <taxon>Lactobacillales</taxon>
        <taxon>Lactobacillaceae</taxon>
        <taxon>Liquorilactobacillus</taxon>
    </lineage>
</organism>
<feature type="transmembrane region" description="Helical" evidence="1">
    <location>
        <begin position="64"/>
        <end position="85"/>
    </location>
</feature>
<feature type="transmembrane region" description="Helical" evidence="1">
    <location>
        <begin position="91"/>
        <end position="111"/>
    </location>
</feature>
<dbReference type="InterPro" id="IPR021560">
    <property type="entry name" value="DUF3021"/>
</dbReference>
<keyword evidence="1" id="KW-0472">Membrane</keyword>
<name>A0A0R1Q8X6_9LACO</name>
<keyword evidence="1" id="KW-1133">Transmembrane helix</keyword>
<dbReference type="Proteomes" id="UP000051155">
    <property type="component" value="Unassembled WGS sequence"/>
</dbReference>
<reference evidence="2 3" key="1">
    <citation type="journal article" date="2015" name="Genome Announc.">
        <title>Expanding the biotechnology potential of lactobacilli through comparative genomics of 213 strains and associated genera.</title>
        <authorList>
            <person name="Sun Z."/>
            <person name="Harris H.M."/>
            <person name="McCann A."/>
            <person name="Guo C."/>
            <person name="Argimon S."/>
            <person name="Zhang W."/>
            <person name="Yang X."/>
            <person name="Jeffery I.B."/>
            <person name="Cooney J.C."/>
            <person name="Kagawa T.F."/>
            <person name="Liu W."/>
            <person name="Song Y."/>
            <person name="Salvetti E."/>
            <person name="Wrobel A."/>
            <person name="Rasinkangas P."/>
            <person name="Parkhill J."/>
            <person name="Rea M.C."/>
            <person name="O'Sullivan O."/>
            <person name="Ritari J."/>
            <person name="Douillard F.P."/>
            <person name="Paul Ross R."/>
            <person name="Yang R."/>
            <person name="Briner A.E."/>
            <person name="Felis G.E."/>
            <person name="de Vos W.M."/>
            <person name="Barrangou R."/>
            <person name="Klaenhammer T.R."/>
            <person name="Caufield P.W."/>
            <person name="Cui Y."/>
            <person name="Zhang H."/>
            <person name="O'Toole P.W."/>
        </authorList>
    </citation>
    <scope>NUCLEOTIDE SEQUENCE [LARGE SCALE GENOMIC DNA]</scope>
    <source>
        <strain evidence="2 3">DSM 19971</strain>
    </source>
</reference>
<feature type="transmembrane region" description="Helical" evidence="1">
    <location>
        <begin position="30"/>
        <end position="52"/>
    </location>
</feature>
<feature type="transmembrane region" description="Helical" evidence="1">
    <location>
        <begin position="7"/>
        <end position="24"/>
    </location>
</feature>
<comment type="caution">
    <text evidence="2">The sequence shown here is derived from an EMBL/GenBank/DDBJ whole genome shotgun (WGS) entry which is preliminary data.</text>
</comment>
<dbReference type="Pfam" id="PF11457">
    <property type="entry name" value="DUF3021"/>
    <property type="match status" value="1"/>
</dbReference>
<evidence type="ECO:0008006" key="4">
    <source>
        <dbReference type="Google" id="ProtNLM"/>
    </source>
</evidence>
<evidence type="ECO:0000256" key="1">
    <source>
        <dbReference type="SAM" id="Phobius"/>
    </source>
</evidence>
<dbReference type="PATRIC" id="fig|1423812.3.peg.6"/>
<sequence>MEWFKRIFNGLGIGSFVYMSLLLLHRINTVTANDVVFVFVLSCFVGITTVIFEIESLSFLSSLIIHYLGVLIFIVILNLIFGSYFNYLHMVANTTFIYIFSYIVVTIKFFFTTRQINVSLKQVRKKE</sequence>
<keyword evidence="1" id="KW-0812">Transmembrane</keyword>
<dbReference type="OrthoDB" id="2243534at2"/>
<dbReference type="EMBL" id="AZEG01000001">
    <property type="protein sequence ID" value="KRL38970.1"/>
    <property type="molecule type" value="Genomic_DNA"/>
</dbReference>
<gene>
    <name evidence="2" type="ORF">FD20_GL000005</name>
</gene>
<accession>A0A0R1Q8X6</accession>
<evidence type="ECO:0000313" key="3">
    <source>
        <dbReference type="Proteomes" id="UP000051155"/>
    </source>
</evidence>
<evidence type="ECO:0000313" key="2">
    <source>
        <dbReference type="EMBL" id="KRL38970.1"/>
    </source>
</evidence>